<dbReference type="EMBL" id="LSMT01000035">
    <property type="protein sequence ID" value="PFX31463.1"/>
    <property type="molecule type" value="Genomic_DNA"/>
</dbReference>
<feature type="region of interest" description="Disordered" evidence="5">
    <location>
        <begin position="74"/>
        <end position="118"/>
    </location>
</feature>
<feature type="repeat" description="TPR" evidence="3">
    <location>
        <begin position="1184"/>
        <end position="1217"/>
    </location>
</feature>
<dbReference type="PANTHER" id="PTHR45641:SF19">
    <property type="entry name" value="NEPHROCYSTIN-3"/>
    <property type="match status" value="1"/>
</dbReference>
<evidence type="ECO:0000256" key="4">
    <source>
        <dbReference type="SAM" id="Coils"/>
    </source>
</evidence>
<evidence type="ECO:0000256" key="3">
    <source>
        <dbReference type="PROSITE-ProRule" id="PRU00339"/>
    </source>
</evidence>
<dbReference type="InterPro" id="IPR011990">
    <property type="entry name" value="TPR-like_helical_dom_sf"/>
</dbReference>
<feature type="coiled-coil region" evidence="4">
    <location>
        <begin position="328"/>
        <end position="362"/>
    </location>
</feature>
<dbReference type="PRINTS" id="PR00381">
    <property type="entry name" value="KINESINLIGHT"/>
</dbReference>
<keyword evidence="4" id="KW-0175">Coiled coil</keyword>
<feature type="repeat" description="TPR" evidence="3">
    <location>
        <begin position="1268"/>
        <end position="1301"/>
    </location>
</feature>
<dbReference type="InterPro" id="IPR019734">
    <property type="entry name" value="TPR_rpt"/>
</dbReference>
<feature type="compositionally biased region" description="Basic and acidic residues" evidence="5">
    <location>
        <begin position="89"/>
        <end position="111"/>
    </location>
</feature>
<evidence type="ECO:0000256" key="5">
    <source>
        <dbReference type="SAM" id="MobiDB-lite"/>
    </source>
</evidence>
<reference evidence="7" key="1">
    <citation type="journal article" date="2017" name="bioRxiv">
        <title>Comparative analysis of the genomes of Stylophora pistillata and Acropora digitifera provides evidence for extensive differences between species of corals.</title>
        <authorList>
            <person name="Voolstra C.R."/>
            <person name="Li Y."/>
            <person name="Liew Y.J."/>
            <person name="Baumgarten S."/>
            <person name="Zoccola D."/>
            <person name="Flot J.-F."/>
            <person name="Tambutte S."/>
            <person name="Allemand D."/>
            <person name="Aranda M."/>
        </authorList>
    </citation>
    <scope>NUCLEOTIDE SEQUENCE [LARGE SCALE GENOMIC DNA]</scope>
</reference>
<feature type="repeat" description="TPR" evidence="3">
    <location>
        <begin position="974"/>
        <end position="1007"/>
    </location>
</feature>
<gene>
    <name evidence="6" type="primary">nphp3</name>
    <name evidence="6" type="ORF">AWC38_SpisGene3677</name>
</gene>
<feature type="repeat" description="TPR" evidence="3">
    <location>
        <begin position="1100"/>
        <end position="1133"/>
    </location>
</feature>
<keyword evidence="7" id="KW-1185">Reference proteome</keyword>
<dbReference type="PROSITE" id="PS50005">
    <property type="entry name" value="TPR"/>
    <property type="match status" value="7"/>
</dbReference>
<dbReference type="STRING" id="50429.A0A2B4SQW8"/>
<name>A0A2B4SQW8_STYPI</name>
<dbReference type="Pfam" id="PF13424">
    <property type="entry name" value="TPR_12"/>
    <property type="match status" value="5"/>
</dbReference>
<dbReference type="PANTHER" id="PTHR45641">
    <property type="entry name" value="TETRATRICOPEPTIDE REPEAT PROTEIN (AFU_ORTHOLOGUE AFUA_6G03870)"/>
    <property type="match status" value="1"/>
</dbReference>
<evidence type="ECO:0000313" key="7">
    <source>
        <dbReference type="Proteomes" id="UP000225706"/>
    </source>
</evidence>
<feature type="repeat" description="TPR" evidence="3">
    <location>
        <begin position="848"/>
        <end position="881"/>
    </location>
</feature>
<proteinExistence type="predicted"/>
<dbReference type="Gene3D" id="3.40.50.300">
    <property type="entry name" value="P-loop containing nucleotide triphosphate hydrolases"/>
    <property type="match status" value="1"/>
</dbReference>
<keyword evidence="2 3" id="KW-0802">TPR repeat</keyword>
<comment type="caution">
    <text evidence="6">The sequence shown here is derived from an EMBL/GenBank/DDBJ whole genome shotgun (WGS) entry which is preliminary data.</text>
</comment>
<evidence type="ECO:0000313" key="6">
    <source>
        <dbReference type="EMBL" id="PFX31463.1"/>
    </source>
</evidence>
<sequence>MQETLKGSRFFWILQEEGKKLRNLSLQPDRERVVVRANFKDSEQQAGQYFSDQQNFNPQQDSFFGGYGERSLSISPPGSTLDSVPGNDGSKKHGAGDHTNKREKCKSDSVHKNKNGNDSLHADCVTSTSIYSEGATKEDTVKHSANQCASAEASRCESMASPLEFCKEQMNYYKICYVVTDVLTEGLRAIFKREWDKRFKETLGEWKDEPKNGIDFRNSESPQKMRRNARLLATMQNGDRAEWDCSMLFYAILFSDCICGLNPTVRSNVDDLRRFRNEEFAHMSQGHLSDEDFQNAILKINTAFHVLGLPTEKIREIQTQTSFPTEELTNIRKKVDNLQQEVIEKEAKLEEKENQRLILEEQLQTEVFPFCILPPGPTHEVVPRRSEVDKITQHLIELKDENKDSLSTLYLSGNPGSGKSVLARLTAKRFFDESKETPSTISFVMTLNAESSETLLESYISFAQHCKCAEFAVTNTRSSKDLSIDEKIVSLKTLVSTKIGLYTSWLLVVDDVTSLSRVLTYLPGPGNQQWMGGQLLITTQDTESVPSTSPSTQHISVSKGMFPDDASSLLRLLSGVTDDKMERKIAQRLDYQPLALASAAIYVRQFQKGSRVSNFGWTDFLNKLEKGQRYATEVILAETNPGYSKTMTMAIRLVLQKVLTSDRALDHLFTFLSLCAPQPILKDIVVDYIMEMEKEFEDKDEIEVKISRCPLLLLEEEESCVYIKVHGVVHYVVNSVTRNSARDKRIKSVLGALSSFCRFQDQDSLFIGTKIVPHLAEVIRDAERLFSKEGIPEVAQIGELNLWHYSNVFTTLGRMCYNHSQYQAAKSYFGAVLTIIKLRDPSNELEKTNIYNHLGLVHRQLGNLEQAKDFHKRALDVLLEKLGPEHVDVATSFNNLGLVHWKLSDLKQAEDLIKRALDIRLKKLGPEHISVSTIYNNLSLVYRQLGDLKQAKDCHERALDIRLKRLGPEHVEVASSYSNLGLVYRQQGDLKQAKDCHERALNIQLKKLGPEHVDVAMSNNNLGLVQRQLGDLQQARDFHKRALDIQLKKLGPGHVDVAMSYNNLAFVHRQLGDLQRAKDFHERALDIQLGKLGPEHVSVSTSYKNLGLVYRQLGDLKQARDFHKRALDIELKKLGPEHVDVAVSYNNLGLVLWQLGDLRQAKDLIEQALDIWLKKLGPKHVYLATSYSNLGAVLEQLGDLQQAKDCHERALDVLLKKLGPKHVDVARSYNNLGLVLVQLGDLKRAKDCHERAVDVWLKTLDPEHVDAATSYNNLGAVLEQLGDLQQAKHCHERALDIRQKKLT</sequence>
<evidence type="ECO:0000256" key="2">
    <source>
        <dbReference type="ARBA" id="ARBA00022803"/>
    </source>
</evidence>
<dbReference type="SMART" id="SM00028">
    <property type="entry name" value="TPR"/>
    <property type="match status" value="12"/>
</dbReference>
<feature type="repeat" description="TPR" evidence="3">
    <location>
        <begin position="932"/>
        <end position="965"/>
    </location>
</feature>
<dbReference type="InterPro" id="IPR027417">
    <property type="entry name" value="P-loop_NTPase"/>
</dbReference>
<keyword evidence="1" id="KW-0677">Repeat</keyword>
<organism evidence="6 7">
    <name type="scientific">Stylophora pistillata</name>
    <name type="common">Smooth cauliflower coral</name>
    <dbReference type="NCBI Taxonomy" id="50429"/>
    <lineage>
        <taxon>Eukaryota</taxon>
        <taxon>Metazoa</taxon>
        <taxon>Cnidaria</taxon>
        <taxon>Anthozoa</taxon>
        <taxon>Hexacorallia</taxon>
        <taxon>Scleractinia</taxon>
        <taxon>Astrocoeniina</taxon>
        <taxon>Pocilloporidae</taxon>
        <taxon>Stylophora</taxon>
    </lineage>
</organism>
<protein>
    <submittedName>
        <fullName evidence="6">Nephrocystin-3</fullName>
    </submittedName>
</protein>
<feature type="repeat" description="TPR" evidence="3">
    <location>
        <begin position="890"/>
        <end position="923"/>
    </location>
</feature>
<evidence type="ECO:0000256" key="1">
    <source>
        <dbReference type="ARBA" id="ARBA00022737"/>
    </source>
</evidence>
<accession>A0A2B4SQW8</accession>
<dbReference type="Proteomes" id="UP000225706">
    <property type="component" value="Unassembled WGS sequence"/>
</dbReference>
<dbReference type="OrthoDB" id="5962828at2759"/>
<dbReference type="SUPFAM" id="SSF48452">
    <property type="entry name" value="TPR-like"/>
    <property type="match status" value="3"/>
</dbReference>
<dbReference type="SUPFAM" id="SSF52540">
    <property type="entry name" value="P-loop containing nucleoside triphosphate hydrolases"/>
    <property type="match status" value="1"/>
</dbReference>
<dbReference type="Gene3D" id="1.25.40.10">
    <property type="entry name" value="Tetratricopeptide repeat domain"/>
    <property type="match status" value="4"/>
</dbReference>